<organism evidence="1 2">
    <name type="scientific">Paramecium octaurelia</name>
    <dbReference type="NCBI Taxonomy" id="43137"/>
    <lineage>
        <taxon>Eukaryota</taxon>
        <taxon>Sar</taxon>
        <taxon>Alveolata</taxon>
        <taxon>Ciliophora</taxon>
        <taxon>Intramacronucleata</taxon>
        <taxon>Oligohymenophorea</taxon>
        <taxon>Peniculida</taxon>
        <taxon>Parameciidae</taxon>
        <taxon>Paramecium</taxon>
    </lineage>
</organism>
<keyword evidence="2" id="KW-1185">Reference proteome</keyword>
<name>A0A8S1T7U9_PAROT</name>
<accession>A0A8S1T7U9</accession>
<evidence type="ECO:0000313" key="1">
    <source>
        <dbReference type="EMBL" id="CAD8147539.1"/>
    </source>
</evidence>
<dbReference type="Proteomes" id="UP000683925">
    <property type="component" value="Unassembled WGS sequence"/>
</dbReference>
<evidence type="ECO:0000313" key="2">
    <source>
        <dbReference type="Proteomes" id="UP000683925"/>
    </source>
</evidence>
<comment type="caution">
    <text evidence="1">The sequence shown here is derived from an EMBL/GenBank/DDBJ whole genome shotgun (WGS) entry which is preliminary data.</text>
</comment>
<dbReference type="EMBL" id="CAJJDP010000020">
    <property type="protein sequence ID" value="CAD8147539.1"/>
    <property type="molecule type" value="Genomic_DNA"/>
</dbReference>
<dbReference type="AlphaFoldDB" id="A0A8S1T7U9"/>
<sequence>MLNKVQTKQVTQESQKLQTIPEAMQNLNVRFSVSGSHYQTKSILALVCELVLCENDIELVYQCLLELQKLIMMAMLLWINIKNKIQSNKLYYTNLWDYSLNNQRQTRLQ</sequence>
<protein>
    <submittedName>
        <fullName evidence="1">Uncharacterized protein</fullName>
    </submittedName>
</protein>
<gene>
    <name evidence="1" type="ORF">POCTA_138.1.T0200075</name>
</gene>
<reference evidence="1" key="1">
    <citation type="submission" date="2021-01" db="EMBL/GenBank/DDBJ databases">
        <authorList>
            <consortium name="Genoscope - CEA"/>
            <person name="William W."/>
        </authorList>
    </citation>
    <scope>NUCLEOTIDE SEQUENCE</scope>
</reference>
<proteinExistence type="predicted"/>